<feature type="transmembrane region" description="Helical" evidence="7">
    <location>
        <begin position="265"/>
        <end position="283"/>
    </location>
</feature>
<dbReference type="PANTHER" id="PTHR30487:SF0">
    <property type="entry name" value="PREPILIN LEADER PEPTIDASE_N-METHYLTRANSFERASE-RELATED"/>
    <property type="match status" value="1"/>
</dbReference>
<evidence type="ECO:0000256" key="6">
    <source>
        <dbReference type="ARBA" id="ARBA00023136"/>
    </source>
</evidence>
<dbReference type="Gene3D" id="1.20.120.1220">
    <property type="match status" value="1"/>
</dbReference>
<accession>A0A517Z232</accession>
<feature type="transmembrane region" description="Helical" evidence="7">
    <location>
        <begin position="89"/>
        <end position="106"/>
    </location>
</feature>
<dbReference type="GO" id="GO:0004190">
    <property type="term" value="F:aspartic-type endopeptidase activity"/>
    <property type="evidence" value="ECO:0007669"/>
    <property type="project" value="InterPro"/>
</dbReference>
<evidence type="ECO:0000313" key="10">
    <source>
        <dbReference type="EMBL" id="QDU36543.1"/>
    </source>
</evidence>
<evidence type="ECO:0000256" key="4">
    <source>
        <dbReference type="ARBA" id="ARBA00022692"/>
    </source>
</evidence>
<feature type="transmembrane region" description="Helical" evidence="7">
    <location>
        <begin position="340"/>
        <end position="364"/>
    </location>
</feature>
<dbReference type="RefSeq" id="WP_145367193.1">
    <property type="nucleotide sequence ID" value="NZ_CP036275.1"/>
</dbReference>
<dbReference type="Pfam" id="PF01478">
    <property type="entry name" value="Peptidase_A24"/>
    <property type="match status" value="1"/>
</dbReference>
<evidence type="ECO:0000256" key="2">
    <source>
        <dbReference type="ARBA" id="ARBA00005801"/>
    </source>
</evidence>
<gene>
    <name evidence="10" type="primary">pppA_1</name>
    <name evidence="10" type="ORF">Mal4_08300</name>
</gene>
<proteinExistence type="inferred from homology"/>
<evidence type="ECO:0000256" key="1">
    <source>
        <dbReference type="ARBA" id="ARBA00004651"/>
    </source>
</evidence>
<dbReference type="InterPro" id="IPR000045">
    <property type="entry name" value="Prepilin_IV_endopep_pep"/>
</dbReference>
<dbReference type="AlphaFoldDB" id="A0A517Z232"/>
<dbReference type="OrthoDB" id="9789291at2"/>
<feature type="domain" description="Prepilin peptidase A24 N-terminal" evidence="9">
    <location>
        <begin position="17"/>
        <end position="105"/>
    </location>
</feature>
<dbReference type="EMBL" id="CP036275">
    <property type="protein sequence ID" value="QDU36543.1"/>
    <property type="molecule type" value="Genomic_DNA"/>
</dbReference>
<evidence type="ECO:0000256" key="3">
    <source>
        <dbReference type="ARBA" id="ARBA00022475"/>
    </source>
</evidence>
<reference evidence="10 11" key="1">
    <citation type="submission" date="2019-02" db="EMBL/GenBank/DDBJ databases">
        <title>Deep-cultivation of Planctomycetes and their phenomic and genomic characterization uncovers novel biology.</title>
        <authorList>
            <person name="Wiegand S."/>
            <person name="Jogler M."/>
            <person name="Boedeker C."/>
            <person name="Pinto D."/>
            <person name="Vollmers J."/>
            <person name="Rivas-Marin E."/>
            <person name="Kohn T."/>
            <person name="Peeters S.H."/>
            <person name="Heuer A."/>
            <person name="Rast P."/>
            <person name="Oberbeckmann S."/>
            <person name="Bunk B."/>
            <person name="Jeske O."/>
            <person name="Meyerdierks A."/>
            <person name="Storesund J.E."/>
            <person name="Kallscheuer N."/>
            <person name="Luecker S."/>
            <person name="Lage O.M."/>
            <person name="Pohl T."/>
            <person name="Merkel B.J."/>
            <person name="Hornburger P."/>
            <person name="Mueller R.-W."/>
            <person name="Bruemmer F."/>
            <person name="Labrenz M."/>
            <person name="Spormann A.M."/>
            <person name="Op den Camp H."/>
            <person name="Overmann J."/>
            <person name="Amann R."/>
            <person name="Jetten M.S.M."/>
            <person name="Mascher T."/>
            <person name="Medema M.H."/>
            <person name="Devos D.P."/>
            <person name="Kaster A.-K."/>
            <person name="Ovreas L."/>
            <person name="Rohde M."/>
            <person name="Galperin M.Y."/>
            <person name="Jogler C."/>
        </authorList>
    </citation>
    <scope>NUCLEOTIDE SEQUENCE [LARGE SCALE GENOMIC DNA]</scope>
    <source>
        <strain evidence="10 11">Mal4</strain>
    </source>
</reference>
<feature type="transmembrane region" description="Helical" evidence="7">
    <location>
        <begin position="233"/>
        <end position="253"/>
    </location>
</feature>
<dbReference type="GO" id="GO:0005886">
    <property type="term" value="C:plasma membrane"/>
    <property type="evidence" value="ECO:0007669"/>
    <property type="project" value="UniProtKB-SubCell"/>
</dbReference>
<evidence type="ECO:0000259" key="9">
    <source>
        <dbReference type="Pfam" id="PF06750"/>
    </source>
</evidence>
<evidence type="ECO:0000259" key="8">
    <source>
        <dbReference type="Pfam" id="PF01478"/>
    </source>
</evidence>
<dbReference type="KEGG" id="mri:Mal4_08300"/>
<evidence type="ECO:0000256" key="7">
    <source>
        <dbReference type="SAM" id="Phobius"/>
    </source>
</evidence>
<name>A0A517Z232_9PLAN</name>
<organism evidence="10 11">
    <name type="scientific">Maioricimonas rarisocia</name>
    <dbReference type="NCBI Taxonomy" id="2528026"/>
    <lineage>
        <taxon>Bacteria</taxon>
        <taxon>Pseudomonadati</taxon>
        <taxon>Planctomycetota</taxon>
        <taxon>Planctomycetia</taxon>
        <taxon>Planctomycetales</taxon>
        <taxon>Planctomycetaceae</taxon>
        <taxon>Maioricimonas</taxon>
    </lineage>
</organism>
<dbReference type="GO" id="GO:0006465">
    <property type="term" value="P:signal peptide processing"/>
    <property type="evidence" value="ECO:0007669"/>
    <property type="project" value="TreeGrafter"/>
</dbReference>
<feature type="transmembrane region" description="Helical" evidence="7">
    <location>
        <begin position="145"/>
        <end position="165"/>
    </location>
</feature>
<feature type="transmembrane region" description="Helical" evidence="7">
    <location>
        <begin position="315"/>
        <end position="334"/>
    </location>
</feature>
<keyword evidence="4 7" id="KW-0812">Transmembrane</keyword>
<keyword evidence="5 7" id="KW-1133">Transmembrane helix</keyword>
<feature type="transmembrane region" description="Helical" evidence="7">
    <location>
        <begin position="177"/>
        <end position="197"/>
    </location>
</feature>
<comment type="similarity">
    <text evidence="2">Belongs to the peptidase A24 family.</text>
</comment>
<evidence type="ECO:0000313" key="11">
    <source>
        <dbReference type="Proteomes" id="UP000320496"/>
    </source>
</evidence>
<protein>
    <submittedName>
        <fullName evidence="10">Leader peptidase PppA</fullName>
    </submittedName>
</protein>
<dbReference type="PANTHER" id="PTHR30487">
    <property type="entry name" value="TYPE 4 PREPILIN-LIKE PROTEINS LEADER PEPTIDE-PROCESSING ENZYME"/>
    <property type="match status" value="1"/>
</dbReference>
<feature type="transmembrane region" description="Helical" evidence="7">
    <location>
        <begin position="6"/>
        <end position="30"/>
    </location>
</feature>
<comment type="subcellular location">
    <subcellularLocation>
        <location evidence="1">Cell membrane</location>
        <topology evidence="1">Multi-pass membrane protein</topology>
    </subcellularLocation>
</comment>
<keyword evidence="6 7" id="KW-0472">Membrane</keyword>
<sequence>MIRIDLPPWFIFTGLFVLGAIVGSFLNVCILRIPQRERFWESLQGLWDRPSHCPRCKTDIRWHDNVPILGWLILRGRCRNCRMRISPRYPFIELLNALLFVVLFWFEVPVGWNELTASCLYTELGPQAIPGLGPLSPTTFVLLRYVYHLVLIEALLVASFIDFDLRIIPDGATLPAMAFGVIASTAIGRVHLVPAWFQSPALLNDFRIAVPEALHPLLTAPAVPAWFSQYPHLHGLLVSLAGLVVGGGIVWAVRIIGQWILGKEAMGFGDVILMAMIGSFLGWQATVVAFFLAPACALAVVSVSWIFRRDRYIPYGPYLSLGALLVLVGWQRIWPAAERIFSLGPMLLVVSFVMLALFVANLALVQGVKRLLGIDVDPEEPDAVWTAADQNQYFAGELADRHSGRWKTNHDWPGISSGRGTLHQERWRG</sequence>
<keyword evidence="11" id="KW-1185">Reference proteome</keyword>
<feature type="domain" description="Prepilin type IV endopeptidase peptidase" evidence="8">
    <location>
        <begin position="232"/>
        <end position="300"/>
    </location>
</feature>
<dbReference type="InterPro" id="IPR010627">
    <property type="entry name" value="Prepilin_pept_A24_N"/>
</dbReference>
<evidence type="ECO:0000256" key="5">
    <source>
        <dbReference type="ARBA" id="ARBA00022989"/>
    </source>
</evidence>
<feature type="transmembrane region" description="Helical" evidence="7">
    <location>
        <begin position="289"/>
        <end position="308"/>
    </location>
</feature>
<dbReference type="Pfam" id="PF06750">
    <property type="entry name" value="A24_N_bact"/>
    <property type="match status" value="1"/>
</dbReference>
<keyword evidence="3" id="KW-1003">Cell membrane</keyword>
<dbReference type="Proteomes" id="UP000320496">
    <property type="component" value="Chromosome"/>
</dbReference>
<dbReference type="InterPro" id="IPR050882">
    <property type="entry name" value="Prepilin_peptidase/N-MTase"/>
</dbReference>